<comment type="caution">
    <text evidence="1">The sequence shown here is derived from an EMBL/GenBank/DDBJ whole genome shotgun (WGS) entry which is preliminary data.</text>
</comment>
<reference evidence="1 2" key="1">
    <citation type="submission" date="2014-07" db="EMBL/GenBank/DDBJ databases">
        <authorList>
            <person name="McCorrison J."/>
            <person name="Sanka R."/>
            <person name="Torralba M."/>
            <person name="Gillis M."/>
            <person name="Haft D.H."/>
            <person name="Methe B."/>
            <person name="Sutton G."/>
            <person name="Nelson K.E."/>
        </authorList>
    </citation>
    <scope>NUCLEOTIDE SEQUENCE [LARGE SCALE GENOMIC DNA]</scope>
    <source>
        <strain evidence="1 2">DNF00040</strain>
    </source>
</reference>
<proteinExistence type="predicted"/>
<organism evidence="1 2">
    <name type="scientific">Oligella urethralis DNF00040</name>
    <dbReference type="NCBI Taxonomy" id="1401065"/>
    <lineage>
        <taxon>Bacteria</taxon>
        <taxon>Pseudomonadati</taxon>
        <taxon>Pseudomonadota</taxon>
        <taxon>Betaproteobacteria</taxon>
        <taxon>Burkholderiales</taxon>
        <taxon>Alcaligenaceae</taxon>
        <taxon>Oligella</taxon>
    </lineage>
</organism>
<evidence type="ECO:0000313" key="1">
    <source>
        <dbReference type="EMBL" id="KGF24186.1"/>
    </source>
</evidence>
<name>A0A095YPX0_9BURK</name>
<evidence type="ECO:0000313" key="2">
    <source>
        <dbReference type="Proteomes" id="UP000029629"/>
    </source>
</evidence>
<sequence length="100" mass="11362">MLTVITPHNSSISAKKISQIKTGGFIILNISFPQSNFNYSSKLEITSWNPQTQYGIAKFKNITEDIRGGRINLKDLDTIYQGEIVNFHVSDILDYSDEDY</sequence>
<gene>
    <name evidence="1" type="ORF">HMPREF2130_11795</name>
</gene>
<protein>
    <submittedName>
        <fullName evidence="1">Uncharacterized protein</fullName>
    </submittedName>
</protein>
<accession>A0A095YPX0</accession>
<dbReference type="Proteomes" id="UP000029629">
    <property type="component" value="Unassembled WGS sequence"/>
</dbReference>
<dbReference type="EMBL" id="JRNI01000130">
    <property type="protein sequence ID" value="KGF24186.1"/>
    <property type="molecule type" value="Genomic_DNA"/>
</dbReference>
<keyword evidence="2" id="KW-1185">Reference proteome</keyword>
<dbReference type="RefSeq" id="WP_036561411.1">
    <property type="nucleotide sequence ID" value="NZ_JRNI01000130.1"/>
</dbReference>
<dbReference type="AlphaFoldDB" id="A0A095YPX0"/>